<dbReference type="RefSeq" id="WP_154917194.1">
    <property type="nucleotide sequence ID" value="NZ_VUOE01000001.1"/>
</dbReference>
<dbReference type="Gene3D" id="3.40.50.11610">
    <property type="entry name" value="Multifunctional 2-oxoglutarate metabolism enzyme, C-terminal domain"/>
    <property type="match status" value="1"/>
</dbReference>
<dbReference type="Gene3D" id="3.40.50.970">
    <property type="match status" value="1"/>
</dbReference>
<dbReference type="Pfam" id="PF16078">
    <property type="entry name" value="2-oxogl_dehyd_N"/>
    <property type="match status" value="1"/>
</dbReference>
<dbReference type="EMBL" id="VUOE01000001">
    <property type="protein sequence ID" value="KAA2218647.1"/>
    <property type="molecule type" value="Genomic_DNA"/>
</dbReference>
<dbReference type="InterPro" id="IPR029061">
    <property type="entry name" value="THDP-binding"/>
</dbReference>
<dbReference type="EC" id="1.2.4.2" evidence="4"/>
<dbReference type="NCBIfam" id="TIGR00239">
    <property type="entry name" value="2oxo_dh_E1"/>
    <property type="match status" value="1"/>
</dbReference>
<evidence type="ECO:0000256" key="6">
    <source>
        <dbReference type="ARBA" id="ARBA00023052"/>
    </source>
</evidence>
<dbReference type="GO" id="GO:0045252">
    <property type="term" value="C:oxoglutarate dehydrogenase complex"/>
    <property type="evidence" value="ECO:0007669"/>
    <property type="project" value="TreeGrafter"/>
</dbReference>
<dbReference type="GO" id="GO:0030976">
    <property type="term" value="F:thiamine pyrophosphate binding"/>
    <property type="evidence" value="ECO:0007669"/>
    <property type="project" value="InterPro"/>
</dbReference>
<dbReference type="InterPro" id="IPR042179">
    <property type="entry name" value="KGD_C_sf"/>
</dbReference>
<accession>A0A5B2TVU3</accession>
<dbReference type="NCBIfam" id="NF006914">
    <property type="entry name" value="PRK09404.1"/>
    <property type="match status" value="1"/>
</dbReference>
<dbReference type="GO" id="GO:0004591">
    <property type="term" value="F:oxoglutarate dehydrogenase (succinyl-transferring) activity"/>
    <property type="evidence" value="ECO:0007669"/>
    <property type="project" value="UniProtKB-EC"/>
</dbReference>
<dbReference type="Pfam" id="PF02779">
    <property type="entry name" value="Transket_pyr"/>
    <property type="match status" value="1"/>
</dbReference>
<dbReference type="PIRSF" id="PIRSF000157">
    <property type="entry name" value="Oxoglu_dh_E1"/>
    <property type="match status" value="1"/>
</dbReference>
<reference evidence="8 9" key="1">
    <citation type="submission" date="2019-09" db="EMBL/GenBank/DDBJ databases">
        <authorList>
            <person name="Khan S.A."/>
            <person name="Jeon C.O."/>
            <person name="Chun B.H."/>
            <person name="Jeong S.E."/>
        </authorList>
    </citation>
    <scope>NUCLEOTIDE SEQUENCE [LARGE SCALE GENOMIC DNA]</scope>
    <source>
        <strain evidence="8 9">KCTC 42508</strain>
    </source>
</reference>
<dbReference type="NCBIfam" id="NF008907">
    <property type="entry name" value="PRK12270.1"/>
    <property type="match status" value="1"/>
</dbReference>
<comment type="cofactor">
    <cofactor evidence="1">
        <name>thiamine diphosphate</name>
        <dbReference type="ChEBI" id="CHEBI:58937"/>
    </cofactor>
</comment>
<dbReference type="Pfam" id="PF00676">
    <property type="entry name" value="E1_dh"/>
    <property type="match status" value="1"/>
</dbReference>
<dbReference type="Pfam" id="PF16870">
    <property type="entry name" value="OxoGdeHyase_C"/>
    <property type="match status" value="1"/>
</dbReference>
<evidence type="ECO:0000259" key="7">
    <source>
        <dbReference type="SMART" id="SM00861"/>
    </source>
</evidence>
<evidence type="ECO:0000256" key="3">
    <source>
        <dbReference type="ARBA" id="ARBA00006936"/>
    </source>
</evidence>
<dbReference type="GO" id="GO:0006099">
    <property type="term" value="P:tricarboxylic acid cycle"/>
    <property type="evidence" value="ECO:0007669"/>
    <property type="project" value="TreeGrafter"/>
</dbReference>
<feature type="domain" description="Transketolase-like pyrimidine-binding" evidence="7">
    <location>
        <begin position="586"/>
        <end position="779"/>
    </location>
</feature>
<dbReference type="SMART" id="SM00861">
    <property type="entry name" value="Transket_pyr"/>
    <property type="match status" value="1"/>
</dbReference>
<evidence type="ECO:0000256" key="1">
    <source>
        <dbReference type="ARBA" id="ARBA00001964"/>
    </source>
</evidence>
<dbReference type="SUPFAM" id="SSF52518">
    <property type="entry name" value="Thiamin diphosphate-binding fold (THDP-binding)"/>
    <property type="match status" value="2"/>
</dbReference>
<dbReference type="InterPro" id="IPR001017">
    <property type="entry name" value="DH_E1"/>
</dbReference>
<dbReference type="InterPro" id="IPR031717">
    <property type="entry name" value="ODO-1/KGD_C"/>
</dbReference>
<evidence type="ECO:0000313" key="8">
    <source>
        <dbReference type="EMBL" id="KAA2218647.1"/>
    </source>
</evidence>
<comment type="similarity">
    <text evidence="3">Belongs to the alpha-ketoglutarate dehydrogenase family.</text>
</comment>
<dbReference type="AlphaFoldDB" id="A0A5B2TVU3"/>
<keyword evidence="5 8" id="KW-0560">Oxidoreductase</keyword>
<dbReference type="InterPro" id="IPR032106">
    <property type="entry name" value="2-oxogl_dehyd_N"/>
</dbReference>
<dbReference type="Gene3D" id="1.10.287.1150">
    <property type="entry name" value="TPP helical domain"/>
    <property type="match status" value="1"/>
</dbReference>
<dbReference type="Gene3D" id="3.40.50.12470">
    <property type="match status" value="1"/>
</dbReference>
<dbReference type="InterPro" id="IPR005475">
    <property type="entry name" value="Transketolase-like_Pyr-bd"/>
</dbReference>
<evidence type="ECO:0000256" key="2">
    <source>
        <dbReference type="ARBA" id="ARBA00003906"/>
    </source>
</evidence>
<dbReference type="InterPro" id="IPR011603">
    <property type="entry name" value="2oxoglutarate_DH_E1"/>
</dbReference>
<organism evidence="8 9">
    <name type="scientific">Maribacter flavus</name>
    <dbReference type="NCBI Taxonomy" id="1658664"/>
    <lineage>
        <taxon>Bacteria</taxon>
        <taxon>Pseudomonadati</taxon>
        <taxon>Bacteroidota</taxon>
        <taxon>Flavobacteriia</taxon>
        <taxon>Flavobacteriales</taxon>
        <taxon>Flavobacteriaceae</taxon>
        <taxon>Maribacter</taxon>
    </lineage>
</organism>
<comment type="caution">
    <text evidence="8">The sequence shown here is derived from an EMBL/GenBank/DDBJ whole genome shotgun (WGS) entry which is preliminary data.</text>
</comment>
<keyword evidence="6" id="KW-0786">Thiamine pyrophosphate</keyword>
<dbReference type="CDD" id="cd02016">
    <property type="entry name" value="TPP_E1_OGDC_like"/>
    <property type="match status" value="1"/>
</dbReference>
<comment type="function">
    <text evidence="2">E1 component of the 2-oxoglutarate dehydrogenase (OGDH) complex which catalyzes the decarboxylation of 2-oxoglutarate, the first step in the conversion of 2-oxoglutarate to succinyl-CoA and CO(2).</text>
</comment>
<evidence type="ECO:0000256" key="4">
    <source>
        <dbReference type="ARBA" id="ARBA00012280"/>
    </source>
</evidence>
<name>A0A5B2TVU3_9FLAO</name>
<dbReference type="PANTHER" id="PTHR23152:SF4">
    <property type="entry name" value="2-OXOADIPATE DEHYDROGENASE COMPLEX COMPONENT E1"/>
    <property type="match status" value="1"/>
</dbReference>
<proteinExistence type="inferred from homology"/>
<evidence type="ECO:0000313" key="9">
    <source>
        <dbReference type="Proteomes" id="UP000323188"/>
    </source>
</evidence>
<protein>
    <recommendedName>
        <fullName evidence="4">oxoglutarate dehydrogenase (succinyl-transferring)</fullName>
        <ecNumber evidence="4">1.2.4.2</ecNumber>
    </recommendedName>
</protein>
<gene>
    <name evidence="8" type="ORF">F0361_03215</name>
</gene>
<dbReference type="PANTHER" id="PTHR23152">
    <property type="entry name" value="2-OXOGLUTARATE DEHYDROGENASE"/>
    <property type="match status" value="1"/>
</dbReference>
<evidence type="ECO:0000256" key="5">
    <source>
        <dbReference type="ARBA" id="ARBA00023002"/>
    </source>
</evidence>
<sequence length="931" mass="106443">MDKYSFLNAVHTSYFSELYDKYLINPDSIEPSWRAFFQGFDFGIESSLDELDIDPENRSTVTINGNQVEMPESLQKEFQVIRLIDGYRSRGHLFTKTNPVRERRQYEPTLDIVNFGLTEADLDTVFNAGDIIGIGPSTLREIIAHLTSIYCDSIGVEYMYIRKPERIKWIQNWINVNDNHPNFSPERKKHILKKLNQAVSFEGFLHTKYVGQKRFSLEGNESLIPALDVIVERAAEMGVKQFVMGMAHRGRLNVLTNIFGKSAKDIFSEFDGKDYEQEIFDGDVKYHLGWTSDRMSDNGNQIRMNIAPNPSHLETVGAVVEGIARAKQDAHYQDDFSKVLPIVVHGDAAIAGQGLVYEVVQMANLDGYRTGGTIHIVVNNQIGFTTNYLDARSSTYCTDVGKVTLSPVLHVNADDAEAVVHAALFALEYRMQFDQDVFLDLLGYRKYGHNEGDEPRFTQPKLYKAIAKHMNPRDIYAERLIKEGVINEGYVAELEKQYKDSLEVKLEDSRKEDKTIITPFMADEWKGFENVREWEMMDPIDTTFEKEKLTEIAKVITELPKGKKFLRKVEKLVKDRHKMYFEDDSLDWAMGELLAYGTLLQEGFGVRMSGQDVERGTFSHRHAVMKVEESEEEVLLLNNISKEQGRFQIYNSLLSEYGVVGFDYGYAMASPNTLTIWEAQFGDFSNGAQIMIDQYISAAEDKWKLQNGLVMLLPHGYEGQGAEHSSARMERYLQLCARDNMYIADVTTPAQMFHILRRQMKANFRKPLIIFTPKSLLRHPKAVSTVDELANGSFKEVIDDATADVKKVKSLVFCTGKFYYDLLAVKEALNRDDVALVRVEQLFPLPDQQMKDIIAKYKNADDIVWAQEEPRNMGAWSHLMMHFSDVGKFRVASRRFYAAPAAGSAVRSKARHQQVIDYVFDKTKDNMSKPK</sequence>
<dbReference type="GO" id="GO:0005829">
    <property type="term" value="C:cytosol"/>
    <property type="evidence" value="ECO:0007669"/>
    <property type="project" value="TreeGrafter"/>
</dbReference>
<dbReference type="Proteomes" id="UP000323188">
    <property type="component" value="Unassembled WGS sequence"/>
</dbReference>